<comment type="caution">
    <text evidence="1">The sequence shown here is derived from an EMBL/GenBank/DDBJ whole genome shotgun (WGS) entry which is preliminary data.</text>
</comment>
<proteinExistence type="predicted"/>
<evidence type="ECO:0000313" key="2">
    <source>
        <dbReference type="Proteomes" id="UP000054988"/>
    </source>
</evidence>
<evidence type="ECO:0000313" key="1">
    <source>
        <dbReference type="EMBL" id="KTB35950.1"/>
    </source>
</evidence>
<protein>
    <submittedName>
        <fullName evidence="1">Uncharacterized protein</fullName>
    </submittedName>
</protein>
<organism evidence="1 2">
    <name type="scientific">Moniliophthora roreri</name>
    <name type="common">Frosty pod rot fungus</name>
    <name type="synonym">Monilia roreri</name>
    <dbReference type="NCBI Taxonomy" id="221103"/>
    <lineage>
        <taxon>Eukaryota</taxon>
        <taxon>Fungi</taxon>
        <taxon>Dikarya</taxon>
        <taxon>Basidiomycota</taxon>
        <taxon>Agaricomycotina</taxon>
        <taxon>Agaricomycetes</taxon>
        <taxon>Agaricomycetidae</taxon>
        <taxon>Agaricales</taxon>
        <taxon>Marasmiineae</taxon>
        <taxon>Marasmiaceae</taxon>
        <taxon>Moniliophthora</taxon>
    </lineage>
</organism>
<gene>
    <name evidence="1" type="ORF">WG66_11471</name>
</gene>
<sequence length="39" mass="4457">MLELFINRLSTLTLVVSLFHVFSNTSVLFDCTLHFADVI</sequence>
<accession>A0A0W0FI07</accession>
<reference evidence="1 2" key="1">
    <citation type="submission" date="2015-12" db="EMBL/GenBank/DDBJ databases">
        <title>Draft genome sequence of Moniliophthora roreri, the causal agent of frosty pod rot of cacao.</title>
        <authorList>
            <person name="Aime M.C."/>
            <person name="Diaz-Valderrama J.R."/>
            <person name="Kijpornyongpan T."/>
            <person name="Phillips-Mora W."/>
        </authorList>
    </citation>
    <scope>NUCLEOTIDE SEQUENCE [LARGE SCALE GENOMIC DNA]</scope>
    <source>
        <strain evidence="1 2">MCA 2952</strain>
    </source>
</reference>
<dbReference type="EMBL" id="LATX01001949">
    <property type="protein sequence ID" value="KTB35950.1"/>
    <property type="molecule type" value="Genomic_DNA"/>
</dbReference>
<dbReference type="AlphaFoldDB" id="A0A0W0FI07"/>
<name>A0A0W0FI07_MONRR</name>
<dbReference type="Proteomes" id="UP000054988">
    <property type="component" value="Unassembled WGS sequence"/>
</dbReference>